<dbReference type="PANTHER" id="PTHR10457:SF7">
    <property type="entry name" value="GALACTOKINASE-RELATED"/>
    <property type="match status" value="1"/>
</dbReference>
<feature type="domain" description="Galactokinase N-terminal" evidence="14">
    <location>
        <begin position="4"/>
        <end position="50"/>
    </location>
</feature>
<feature type="domain" description="GHMP kinase N-terminal" evidence="12">
    <location>
        <begin position="87"/>
        <end position="173"/>
    </location>
</feature>
<evidence type="ECO:0000256" key="9">
    <source>
        <dbReference type="ARBA" id="ARBA00023144"/>
    </source>
</evidence>
<dbReference type="SUPFAM" id="SSF54211">
    <property type="entry name" value="Ribosomal protein S5 domain 2-like"/>
    <property type="match status" value="1"/>
</dbReference>
<evidence type="ECO:0000259" key="14">
    <source>
        <dbReference type="Pfam" id="PF10509"/>
    </source>
</evidence>
<keyword evidence="4" id="KW-0479">Metal-binding</keyword>
<dbReference type="Gene3D" id="3.30.230.10">
    <property type="match status" value="1"/>
</dbReference>
<dbReference type="PRINTS" id="PR00959">
    <property type="entry name" value="MEVGALKINASE"/>
</dbReference>
<dbReference type="PROSITE" id="PS00627">
    <property type="entry name" value="GHMP_KINASES_ATP"/>
    <property type="match status" value="1"/>
</dbReference>
<comment type="caution">
    <text evidence="15">The sequence shown here is derived from an EMBL/GenBank/DDBJ whole genome shotgun (WGS) entry which is preliminary data.</text>
</comment>
<dbReference type="FunFam" id="3.30.70.890:FF:000001">
    <property type="entry name" value="Galactokinase"/>
    <property type="match status" value="1"/>
</dbReference>
<dbReference type="InterPro" id="IPR019741">
    <property type="entry name" value="Galactokinase_CS"/>
</dbReference>
<evidence type="ECO:0000256" key="6">
    <source>
        <dbReference type="ARBA" id="ARBA00022777"/>
    </source>
</evidence>
<dbReference type="EMBL" id="JAKFHA010000005">
    <property type="protein sequence ID" value="MCF2528098.1"/>
    <property type="molecule type" value="Genomic_DNA"/>
</dbReference>
<evidence type="ECO:0000256" key="4">
    <source>
        <dbReference type="ARBA" id="ARBA00022723"/>
    </source>
</evidence>
<organism evidence="15 16">
    <name type="scientific">Yinghuangia soli</name>
    <dbReference type="NCBI Taxonomy" id="2908204"/>
    <lineage>
        <taxon>Bacteria</taxon>
        <taxon>Bacillati</taxon>
        <taxon>Actinomycetota</taxon>
        <taxon>Actinomycetes</taxon>
        <taxon>Kitasatosporales</taxon>
        <taxon>Streptomycetaceae</taxon>
        <taxon>Yinghuangia</taxon>
    </lineage>
</organism>
<dbReference type="InterPro" id="IPR013750">
    <property type="entry name" value="GHMP_kinase_C_dom"/>
</dbReference>
<dbReference type="FunFam" id="3.30.230.10:FF:000017">
    <property type="entry name" value="Galactokinase"/>
    <property type="match status" value="1"/>
</dbReference>
<keyword evidence="8" id="KW-0460">Magnesium</keyword>
<dbReference type="SUPFAM" id="SSF55060">
    <property type="entry name" value="GHMP Kinase, C-terminal domain"/>
    <property type="match status" value="1"/>
</dbReference>
<dbReference type="RefSeq" id="WP_235052253.1">
    <property type="nucleotide sequence ID" value="NZ_JAKFHA010000005.1"/>
</dbReference>
<evidence type="ECO:0000313" key="15">
    <source>
        <dbReference type="EMBL" id="MCF2528098.1"/>
    </source>
</evidence>
<keyword evidence="10" id="KW-0119">Carbohydrate metabolism</keyword>
<dbReference type="InterPro" id="IPR036554">
    <property type="entry name" value="GHMP_kinase_C_sf"/>
</dbReference>
<name>A0AA41PY92_9ACTN</name>
<evidence type="ECO:0000256" key="10">
    <source>
        <dbReference type="ARBA" id="ARBA00023277"/>
    </source>
</evidence>
<accession>A0AA41PY92</accession>
<protein>
    <recommendedName>
        <fullName evidence="11">Galactokinase</fullName>
        <ecNumber evidence="11">2.7.1.6</ecNumber>
    </recommendedName>
</protein>
<dbReference type="GO" id="GO:0006012">
    <property type="term" value="P:galactose metabolic process"/>
    <property type="evidence" value="ECO:0007669"/>
    <property type="project" value="UniProtKB-UniRule"/>
</dbReference>
<dbReference type="Gene3D" id="3.30.70.890">
    <property type="entry name" value="GHMP kinase, C-terminal domain"/>
    <property type="match status" value="1"/>
</dbReference>
<dbReference type="PIRSF" id="PIRSF000530">
    <property type="entry name" value="Galactokinase"/>
    <property type="match status" value="1"/>
</dbReference>
<dbReference type="GO" id="GO:0005524">
    <property type="term" value="F:ATP binding"/>
    <property type="evidence" value="ECO:0007669"/>
    <property type="project" value="UniProtKB-UniRule"/>
</dbReference>
<evidence type="ECO:0000313" key="16">
    <source>
        <dbReference type="Proteomes" id="UP001165378"/>
    </source>
</evidence>
<keyword evidence="9" id="KW-0299">Galactose metabolism</keyword>
<keyword evidence="16" id="KW-1185">Reference proteome</keyword>
<dbReference type="Pfam" id="PF08544">
    <property type="entry name" value="GHMP_kinases_C"/>
    <property type="match status" value="1"/>
</dbReference>
<proteinExistence type="inferred from homology"/>
<evidence type="ECO:0000256" key="8">
    <source>
        <dbReference type="ARBA" id="ARBA00022842"/>
    </source>
</evidence>
<evidence type="ECO:0000256" key="3">
    <source>
        <dbReference type="ARBA" id="ARBA00022679"/>
    </source>
</evidence>
<feature type="domain" description="GHMP kinase C-terminal" evidence="13">
    <location>
        <begin position="281"/>
        <end position="344"/>
    </location>
</feature>
<keyword evidence="7" id="KW-0067">ATP-binding</keyword>
<dbReference type="InterPro" id="IPR020568">
    <property type="entry name" value="Ribosomal_Su5_D2-typ_SF"/>
</dbReference>
<dbReference type="AlphaFoldDB" id="A0AA41PY92"/>
<dbReference type="InterPro" id="IPR006206">
    <property type="entry name" value="Mevalonate/galactokinase"/>
</dbReference>
<dbReference type="GO" id="GO:0005829">
    <property type="term" value="C:cytosol"/>
    <property type="evidence" value="ECO:0007669"/>
    <property type="project" value="TreeGrafter"/>
</dbReference>
<dbReference type="InterPro" id="IPR006203">
    <property type="entry name" value="GHMP_knse_ATP-bd_CS"/>
</dbReference>
<evidence type="ECO:0000256" key="2">
    <source>
        <dbReference type="ARBA" id="ARBA00022490"/>
    </source>
</evidence>
<dbReference type="GO" id="GO:0004335">
    <property type="term" value="F:galactokinase activity"/>
    <property type="evidence" value="ECO:0007669"/>
    <property type="project" value="UniProtKB-UniRule"/>
</dbReference>
<sequence>MTGFAEAFGRTPDLAWHAPGRINLIGEHTDYNDGFVLPAAIPYGVTAQVAARTDGLVRIVSAQLGGEPAEIPLDALAPGVVGGGIAYVAGVVWEMRRRGLPVAGVDIRIDGDVPPGAGLSSSAAMECATATALDDLWSLGLDPLTLVEIARAAENDFVGMPCGAMDQAASVLSTAGHALFLDTRAMATRQVPIDPAAAGLELLVIDTRAPHRLVDGEYARRRRSCAEACTALGVAALRDLDAGDLPRAFAVLDPVTARRVRHVVTENTRVLDTIALLDAGADLRTLGPLLTASHHSLRDDYEVSCAELDTAVEAALAAGAYGARMMGGGFGGSAVALVDAGKREWVTHIVQSAAERRRLAAPEVFPVAPAAGARRVAV</sequence>
<keyword evidence="5" id="KW-0547">Nucleotide-binding</keyword>
<reference evidence="15" key="1">
    <citation type="submission" date="2022-01" db="EMBL/GenBank/DDBJ databases">
        <title>Genome-Based Taxonomic Classification of the Phylum Actinobacteria.</title>
        <authorList>
            <person name="Gao Y."/>
        </authorList>
    </citation>
    <scope>NUCLEOTIDE SEQUENCE</scope>
    <source>
        <strain evidence="15">KLBMP 8922</strain>
    </source>
</reference>
<evidence type="ECO:0000256" key="7">
    <source>
        <dbReference type="ARBA" id="ARBA00022840"/>
    </source>
</evidence>
<keyword evidence="3 15" id="KW-0808">Transferase</keyword>
<dbReference type="Proteomes" id="UP001165378">
    <property type="component" value="Unassembled WGS sequence"/>
</dbReference>
<dbReference type="InterPro" id="IPR000705">
    <property type="entry name" value="Galactokinase"/>
</dbReference>
<evidence type="ECO:0000256" key="1">
    <source>
        <dbReference type="ARBA" id="ARBA00006566"/>
    </source>
</evidence>
<dbReference type="PRINTS" id="PR00473">
    <property type="entry name" value="GALCTOKINASE"/>
</dbReference>
<dbReference type="PROSITE" id="PS00106">
    <property type="entry name" value="GALACTOKINASE"/>
    <property type="match status" value="1"/>
</dbReference>
<evidence type="ECO:0000259" key="12">
    <source>
        <dbReference type="Pfam" id="PF00288"/>
    </source>
</evidence>
<dbReference type="EC" id="2.7.1.6" evidence="11"/>
<dbReference type="Pfam" id="PF10509">
    <property type="entry name" value="GalKase_gal_bdg"/>
    <property type="match status" value="1"/>
</dbReference>
<gene>
    <name evidence="15" type="primary">galK</name>
    <name evidence="15" type="ORF">LZ495_12815</name>
</gene>
<dbReference type="InterPro" id="IPR019539">
    <property type="entry name" value="GalKase_N"/>
</dbReference>
<dbReference type="PANTHER" id="PTHR10457">
    <property type="entry name" value="MEVALONATE KINASE/GALACTOKINASE"/>
    <property type="match status" value="1"/>
</dbReference>
<keyword evidence="2" id="KW-0963">Cytoplasm</keyword>
<evidence type="ECO:0000259" key="13">
    <source>
        <dbReference type="Pfam" id="PF08544"/>
    </source>
</evidence>
<dbReference type="NCBIfam" id="TIGR00131">
    <property type="entry name" value="gal_kin"/>
    <property type="match status" value="1"/>
</dbReference>
<dbReference type="InterPro" id="IPR006204">
    <property type="entry name" value="GHMP_kinase_N_dom"/>
</dbReference>
<dbReference type="InterPro" id="IPR014721">
    <property type="entry name" value="Ribsml_uS5_D2-typ_fold_subgr"/>
</dbReference>
<evidence type="ECO:0000256" key="5">
    <source>
        <dbReference type="ARBA" id="ARBA00022741"/>
    </source>
</evidence>
<comment type="similarity">
    <text evidence="1">Belongs to the GHMP kinase family. GalK subfamily.</text>
</comment>
<dbReference type="GO" id="GO:0046872">
    <property type="term" value="F:metal ion binding"/>
    <property type="evidence" value="ECO:0007669"/>
    <property type="project" value="UniProtKB-KW"/>
</dbReference>
<keyword evidence="6" id="KW-0418">Kinase</keyword>
<evidence type="ECO:0000256" key="11">
    <source>
        <dbReference type="NCBIfam" id="TIGR00131"/>
    </source>
</evidence>
<dbReference type="Pfam" id="PF00288">
    <property type="entry name" value="GHMP_kinases_N"/>
    <property type="match status" value="1"/>
</dbReference>